<reference evidence="2" key="2">
    <citation type="submission" date="2016-06" db="EMBL/GenBank/DDBJ databases">
        <title>The genome of a short-lived fish provides insights into sex chromosome evolution and the genetic control of aging.</title>
        <authorList>
            <person name="Reichwald K."/>
            <person name="Felder M."/>
            <person name="Petzold A."/>
            <person name="Koch P."/>
            <person name="Groth M."/>
            <person name="Platzer M."/>
        </authorList>
    </citation>
    <scope>NUCLEOTIDE SEQUENCE</scope>
    <source>
        <tissue evidence="2">Brain</tissue>
    </source>
</reference>
<evidence type="ECO:0000256" key="1">
    <source>
        <dbReference type="SAM" id="SignalP"/>
    </source>
</evidence>
<evidence type="ECO:0000313" key="2">
    <source>
        <dbReference type="EMBL" id="SBP77778.1"/>
    </source>
</evidence>
<feature type="non-terminal residue" evidence="2">
    <location>
        <position position="168"/>
    </location>
</feature>
<reference evidence="2" key="1">
    <citation type="submission" date="2016-05" db="EMBL/GenBank/DDBJ databases">
        <authorList>
            <person name="Lavstsen T."/>
            <person name="Jespersen J.S."/>
        </authorList>
    </citation>
    <scope>NUCLEOTIDE SEQUENCE</scope>
    <source>
        <tissue evidence="2">Brain</tissue>
    </source>
</reference>
<feature type="signal peptide" evidence="1">
    <location>
        <begin position="1"/>
        <end position="22"/>
    </location>
</feature>
<protein>
    <submittedName>
        <fullName evidence="2">Uncharacterized protein</fullName>
    </submittedName>
</protein>
<gene>
    <name evidence="2" type="primary">Nfu_g_1_024565</name>
</gene>
<organism evidence="2">
    <name type="scientific">Nothobranchius kadleci</name>
    <name type="common">African annual killifish</name>
    <dbReference type="NCBI Taxonomy" id="1051664"/>
    <lineage>
        <taxon>Eukaryota</taxon>
        <taxon>Metazoa</taxon>
        <taxon>Chordata</taxon>
        <taxon>Craniata</taxon>
        <taxon>Vertebrata</taxon>
        <taxon>Euteleostomi</taxon>
        <taxon>Actinopterygii</taxon>
        <taxon>Neopterygii</taxon>
        <taxon>Teleostei</taxon>
        <taxon>Neoteleostei</taxon>
        <taxon>Acanthomorphata</taxon>
        <taxon>Ovalentaria</taxon>
        <taxon>Atherinomorphae</taxon>
        <taxon>Cyprinodontiformes</taxon>
        <taxon>Nothobranchiidae</taxon>
        <taxon>Nothobranchius</taxon>
    </lineage>
</organism>
<proteinExistence type="predicted"/>
<name>A0A1A8CFD7_NOTKA</name>
<sequence length="168" mass="18428">MWRIQRHLNRAGLISLLPGAHGAECSMDASEMRMSCRLGALGAESFMSACDMRMFHQPSAHSRFRCSRSGRLIQRGRNPANLRYVARSDGNGLSLQSDTQSAHFALINARSAANTSFILKEFFQNNSLDVLCATESWITHGDSATIVELLPPGCSLLTFQEHTAGAEV</sequence>
<accession>A0A1A8CFD7</accession>
<keyword evidence="1" id="KW-0732">Signal</keyword>
<dbReference type="EMBL" id="HADZ01013837">
    <property type="protein sequence ID" value="SBP77778.1"/>
    <property type="molecule type" value="Transcribed_RNA"/>
</dbReference>
<dbReference type="AlphaFoldDB" id="A0A1A8CFD7"/>
<feature type="chain" id="PRO_5008367575" evidence="1">
    <location>
        <begin position="23"/>
        <end position="168"/>
    </location>
</feature>